<evidence type="ECO:0000313" key="3">
    <source>
        <dbReference type="EMBL" id="MFC5367278.1"/>
    </source>
</evidence>
<dbReference type="EMBL" id="JBHSKX010000002">
    <property type="protein sequence ID" value="MFC5367278.1"/>
    <property type="molecule type" value="Genomic_DNA"/>
</dbReference>
<dbReference type="Pfam" id="PF24042">
    <property type="entry name" value="DUF7351"/>
    <property type="match status" value="1"/>
</dbReference>
<dbReference type="InterPro" id="IPR055775">
    <property type="entry name" value="DUF7351"/>
</dbReference>
<dbReference type="Proteomes" id="UP001596201">
    <property type="component" value="Unassembled WGS sequence"/>
</dbReference>
<dbReference type="InterPro" id="IPR036388">
    <property type="entry name" value="WH-like_DNA-bd_sf"/>
</dbReference>
<dbReference type="Gene3D" id="1.10.10.10">
    <property type="entry name" value="Winged helix-like DNA-binding domain superfamily/Winged helix DNA-binding domain"/>
    <property type="match status" value="1"/>
</dbReference>
<comment type="caution">
    <text evidence="3">The sequence shown here is derived from an EMBL/GenBank/DDBJ whole genome shotgun (WGS) entry which is preliminary data.</text>
</comment>
<dbReference type="InterPro" id="IPR055771">
    <property type="entry name" value="DUF7347"/>
</dbReference>
<accession>A0ABD5RC20</accession>
<evidence type="ECO:0000259" key="1">
    <source>
        <dbReference type="Pfam" id="PF24038"/>
    </source>
</evidence>
<dbReference type="Pfam" id="PF24038">
    <property type="entry name" value="DUF7347"/>
    <property type="match status" value="1"/>
</dbReference>
<keyword evidence="4" id="KW-1185">Reference proteome</keyword>
<reference evidence="3 4" key="1">
    <citation type="journal article" date="2019" name="Int. J. Syst. Evol. Microbiol.">
        <title>The Global Catalogue of Microorganisms (GCM) 10K type strain sequencing project: providing services to taxonomists for standard genome sequencing and annotation.</title>
        <authorList>
            <consortium name="The Broad Institute Genomics Platform"/>
            <consortium name="The Broad Institute Genome Sequencing Center for Infectious Disease"/>
            <person name="Wu L."/>
            <person name="Ma J."/>
        </authorList>
    </citation>
    <scope>NUCLEOTIDE SEQUENCE [LARGE SCALE GENOMIC DNA]</scope>
    <source>
        <strain evidence="3 4">CGMCC 1.12237</strain>
    </source>
</reference>
<name>A0ABD5RC20_9EURY</name>
<evidence type="ECO:0000259" key="2">
    <source>
        <dbReference type="Pfam" id="PF24042"/>
    </source>
</evidence>
<dbReference type="RefSeq" id="WP_227229540.1">
    <property type="nucleotide sequence ID" value="NZ_JAJCVJ010000002.1"/>
</dbReference>
<sequence>MTERDLLDPRDDDTAHDGFDVLSEPLRLDILRALARRVRDYPDDPVIGFADLRRAVGSPDSGNFNYHLNQLTGRFVTQTDDGYRITATGMQVVAAVSVGVYGEQRRMGPTDLPDPCPVCDATLTAEYDTGLLDVRCPNGHEFRHPLPPGAVDERSLDEVVELFWLRTRQTLERAVEGVCPFCYARLSWSVGTEFDDDQPSFRNQCDRCGAQLWVPAFALLLTHPTTISCYHDHGVDIRRRSLWAAEFYRNLAVTVTDTDPVRIEVRLDVADERLVAVVADDLTILDVERRKRV</sequence>
<gene>
    <name evidence="3" type="ORF">ACFPJ5_10020</name>
</gene>
<feature type="domain" description="DUF7347" evidence="1">
    <location>
        <begin position="16"/>
        <end position="96"/>
    </location>
</feature>
<evidence type="ECO:0000313" key="4">
    <source>
        <dbReference type="Proteomes" id="UP001596201"/>
    </source>
</evidence>
<dbReference type="AlphaFoldDB" id="A0ABD5RC20"/>
<proteinExistence type="predicted"/>
<organism evidence="3 4">
    <name type="scientific">Salinirubrum litoreum</name>
    <dbReference type="NCBI Taxonomy" id="1126234"/>
    <lineage>
        <taxon>Archaea</taxon>
        <taxon>Methanobacteriati</taxon>
        <taxon>Methanobacteriota</taxon>
        <taxon>Stenosarchaea group</taxon>
        <taxon>Halobacteria</taxon>
        <taxon>Halobacteriales</taxon>
        <taxon>Haloferacaceae</taxon>
        <taxon>Salinirubrum</taxon>
    </lineage>
</organism>
<protein>
    <submittedName>
        <fullName evidence="3">Helix-turn-helix domain-containing protein</fullName>
    </submittedName>
</protein>
<feature type="domain" description="DUF7351" evidence="2">
    <location>
        <begin position="114"/>
        <end position="284"/>
    </location>
</feature>